<comment type="caution">
    <text evidence="2">The sequence shown here is derived from an EMBL/GenBank/DDBJ whole genome shotgun (WGS) entry which is preliminary data.</text>
</comment>
<dbReference type="InterPro" id="IPR052709">
    <property type="entry name" value="Transposase-MT_Hybrid"/>
</dbReference>
<organism evidence="2 3">
    <name type="scientific">Trichonephila clavipes</name>
    <name type="common">Golden silk orbweaver</name>
    <name type="synonym">Nephila clavipes</name>
    <dbReference type="NCBI Taxonomy" id="2585209"/>
    <lineage>
        <taxon>Eukaryota</taxon>
        <taxon>Metazoa</taxon>
        <taxon>Ecdysozoa</taxon>
        <taxon>Arthropoda</taxon>
        <taxon>Chelicerata</taxon>
        <taxon>Arachnida</taxon>
        <taxon>Araneae</taxon>
        <taxon>Araneomorphae</taxon>
        <taxon>Entelegynae</taxon>
        <taxon>Araneoidea</taxon>
        <taxon>Nephilidae</taxon>
        <taxon>Trichonephila</taxon>
    </lineage>
</organism>
<feature type="compositionally biased region" description="Basic and acidic residues" evidence="1">
    <location>
        <begin position="149"/>
        <end position="158"/>
    </location>
</feature>
<proteinExistence type="predicted"/>
<dbReference type="EMBL" id="BMAU01021334">
    <property type="protein sequence ID" value="GFY15284.1"/>
    <property type="molecule type" value="Genomic_DNA"/>
</dbReference>
<gene>
    <name evidence="2" type="ORF">TNCV_1570951</name>
</gene>
<evidence type="ECO:0000313" key="2">
    <source>
        <dbReference type="EMBL" id="GFY15284.1"/>
    </source>
</evidence>
<dbReference type="Pfam" id="PF01359">
    <property type="entry name" value="Transposase_1"/>
    <property type="match status" value="1"/>
</dbReference>
<name>A0A8X6SK85_TRICX</name>
<dbReference type="PANTHER" id="PTHR46060">
    <property type="entry name" value="MARINER MOS1 TRANSPOSASE-LIKE PROTEIN"/>
    <property type="match status" value="1"/>
</dbReference>
<evidence type="ECO:0000313" key="3">
    <source>
        <dbReference type="Proteomes" id="UP000887159"/>
    </source>
</evidence>
<dbReference type="Gene3D" id="3.30.420.10">
    <property type="entry name" value="Ribonuclease H-like superfamily/Ribonuclease H"/>
    <property type="match status" value="1"/>
</dbReference>
<dbReference type="AlphaFoldDB" id="A0A8X6SK85"/>
<sequence length="225" mass="25636">MQQSIEQRSMLWSIKFYVRLGKLGVSTLEMIQRPGERGGRAPCKSPVNIKNLRKRTTCATFAEHGLVFKCSHGRRTARNGDKMAVHKIISEDLGMRKICAKLEPKVLTDVQMQIREAISKDLLERIEEDSLFDNVITGEKKVGSLSVRPQDKTSEQRMAHSVIASPRRKKARMSKSRMKAMMTVFFDKNGVVYSEFVPEGQTVNGAFYVEVLKGLKRRVNRHLIL</sequence>
<keyword evidence="3" id="KW-1185">Reference proteome</keyword>
<feature type="region of interest" description="Disordered" evidence="1">
    <location>
        <begin position="146"/>
        <end position="173"/>
    </location>
</feature>
<dbReference type="PANTHER" id="PTHR46060:SF1">
    <property type="entry name" value="MARINER MOS1 TRANSPOSASE-LIKE PROTEIN"/>
    <property type="match status" value="1"/>
</dbReference>
<dbReference type="Proteomes" id="UP000887159">
    <property type="component" value="Unassembled WGS sequence"/>
</dbReference>
<evidence type="ECO:0000256" key="1">
    <source>
        <dbReference type="SAM" id="MobiDB-lite"/>
    </source>
</evidence>
<dbReference type="InterPro" id="IPR001888">
    <property type="entry name" value="Transposase_1"/>
</dbReference>
<reference evidence="2" key="1">
    <citation type="submission" date="2020-08" db="EMBL/GenBank/DDBJ databases">
        <title>Multicomponent nature underlies the extraordinary mechanical properties of spider dragline silk.</title>
        <authorList>
            <person name="Kono N."/>
            <person name="Nakamura H."/>
            <person name="Mori M."/>
            <person name="Yoshida Y."/>
            <person name="Ohtoshi R."/>
            <person name="Malay A.D."/>
            <person name="Moran D.A.P."/>
            <person name="Tomita M."/>
            <person name="Numata K."/>
            <person name="Arakawa K."/>
        </authorList>
    </citation>
    <scope>NUCLEOTIDE SEQUENCE</scope>
</reference>
<protein>
    <submittedName>
        <fullName evidence="2">Putative DD34D transposase</fullName>
    </submittedName>
</protein>
<dbReference type="InterPro" id="IPR036397">
    <property type="entry name" value="RNaseH_sf"/>
</dbReference>
<accession>A0A8X6SK85</accession>
<dbReference type="GO" id="GO:0003676">
    <property type="term" value="F:nucleic acid binding"/>
    <property type="evidence" value="ECO:0007669"/>
    <property type="project" value="InterPro"/>
</dbReference>